<sequence length="699" mass="77575">MGFETESAPKRAFLPQPFEVSSRSSKPSTLDQQPSKPNDDSNKLHNNTTPADHNDGGASRSAVDQHIPDQFPASVLQPQLSAEIQSAETGVSDSGEASTKRSRSVQAAEPTDASPKRRFLPQPIDSTTRSSRSSKSSEVDRNKPGADAAKTTRRIVPQLVETTTERCGRRIHENGSGKQGNNLDVENKAVKPEPNSQSKPKKFLPQLLETEKRSFRQSATPRNAIPIPKPRVTSVDEQESRFSYANLLRRQQSRQQGKPSSFRVPDLPVIPSNSSECSEKSPLPSLSTSPTLSDESSKPHQRGDQCRESCDEQYANYLLSLAARSAEDQLKEQALAAFPNEQVYQSVSHFAIDREDTDNDAERMELALRDMQMNIPLCRRESSVNLGWELEEMRRHKEESEMRARERMFNANANQSRFSAAAIATRQAAENKEIERWQNKLPKEQQKALTSPPMLGSDIVFPQSISPKSTKCETDHFPVPRRDSGGEPVEEENDCALWTAGLHVENCGDGGLWKGTCNKSDQSPCKIPRLGIITPAIDPKTGMFANLNGIAAASIPSQLPTTPPDSEDPNIENMDRLLRREEEIKREFHDGFVTQIYNYLSLGYPCVARDFDAELSKISHISLEELRKDDHHANAKGYVGAPEGDGVSEDGVAGGKCVRWTALKQYILEWARQQPIIQGVDADVVKDWGATARRGSWAV</sequence>
<feature type="compositionally biased region" description="Polar residues" evidence="1">
    <location>
        <begin position="249"/>
        <end position="259"/>
    </location>
</feature>
<feature type="region of interest" description="Disordered" evidence="1">
    <location>
        <begin position="467"/>
        <end position="488"/>
    </location>
</feature>
<dbReference type="OrthoDB" id="4716584at2759"/>
<feature type="region of interest" description="Disordered" evidence="1">
    <location>
        <begin position="1"/>
        <end position="308"/>
    </location>
</feature>
<gene>
    <name evidence="2" type="ORF">AJ80_06980</name>
</gene>
<feature type="compositionally biased region" description="Basic and acidic residues" evidence="1">
    <location>
        <begin position="295"/>
        <end position="308"/>
    </location>
</feature>
<accession>A0A2B7XT48</accession>
<dbReference type="STRING" id="1447883.A0A2B7XT48"/>
<feature type="compositionally biased region" description="Polar residues" evidence="1">
    <location>
        <begin position="76"/>
        <end position="97"/>
    </location>
</feature>
<comment type="caution">
    <text evidence="2">The sequence shown here is derived from an EMBL/GenBank/DDBJ whole genome shotgun (WGS) entry which is preliminary data.</text>
</comment>
<evidence type="ECO:0000256" key="1">
    <source>
        <dbReference type="SAM" id="MobiDB-lite"/>
    </source>
</evidence>
<feature type="compositionally biased region" description="Basic and acidic residues" evidence="1">
    <location>
        <begin position="470"/>
        <end position="485"/>
    </location>
</feature>
<evidence type="ECO:0000313" key="2">
    <source>
        <dbReference type="EMBL" id="PGH11822.1"/>
    </source>
</evidence>
<keyword evidence="3" id="KW-1185">Reference proteome</keyword>
<dbReference type="AlphaFoldDB" id="A0A2B7XT48"/>
<feature type="compositionally biased region" description="Low complexity" evidence="1">
    <location>
        <begin position="280"/>
        <end position="294"/>
    </location>
</feature>
<feature type="compositionally biased region" description="Polar residues" evidence="1">
    <location>
        <begin position="19"/>
        <end position="36"/>
    </location>
</feature>
<reference evidence="2 3" key="1">
    <citation type="submission" date="2017-10" db="EMBL/GenBank/DDBJ databases">
        <title>Comparative genomics in systemic dimorphic fungi from Ajellomycetaceae.</title>
        <authorList>
            <person name="Munoz J.F."/>
            <person name="Mcewen J.G."/>
            <person name="Clay O.K."/>
            <person name="Cuomo C.A."/>
        </authorList>
    </citation>
    <scope>NUCLEOTIDE SEQUENCE [LARGE SCALE GENOMIC DNA]</scope>
    <source>
        <strain evidence="2 3">UAMH7299</strain>
    </source>
</reference>
<protein>
    <submittedName>
        <fullName evidence="2">Uncharacterized protein</fullName>
    </submittedName>
</protein>
<dbReference type="EMBL" id="PDNA01000127">
    <property type="protein sequence ID" value="PGH11822.1"/>
    <property type="molecule type" value="Genomic_DNA"/>
</dbReference>
<dbReference type="Proteomes" id="UP000224634">
    <property type="component" value="Unassembled WGS sequence"/>
</dbReference>
<organism evidence="2 3">
    <name type="scientific">Polytolypa hystricis (strain UAMH7299)</name>
    <dbReference type="NCBI Taxonomy" id="1447883"/>
    <lineage>
        <taxon>Eukaryota</taxon>
        <taxon>Fungi</taxon>
        <taxon>Dikarya</taxon>
        <taxon>Ascomycota</taxon>
        <taxon>Pezizomycotina</taxon>
        <taxon>Eurotiomycetes</taxon>
        <taxon>Eurotiomycetidae</taxon>
        <taxon>Onygenales</taxon>
        <taxon>Onygenales incertae sedis</taxon>
        <taxon>Polytolypa</taxon>
    </lineage>
</organism>
<evidence type="ECO:0000313" key="3">
    <source>
        <dbReference type="Proteomes" id="UP000224634"/>
    </source>
</evidence>
<proteinExistence type="predicted"/>
<feature type="compositionally biased region" description="Basic and acidic residues" evidence="1">
    <location>
        <begin position="135"/>
        <end position="144"/>
    </location>
</feature>
<feature type="compositionally biased region" description="Basic and acidic residues" evidence="1">
    <location>
        <begin position="163"/>
        <end position="175"/>
    </location>
</feature>
<name>A0A2B7XT48_POLH7</name>